<evidence type="ECO:0000313" key="1">
    <source>
        <dbReference type="EMBL" id="ERJ61385.1"/>
    </source>
</evidence>
<keyword evidence="2" id="KW-1185">Reference proteome</keyword>
<dbReference type="InterPro" id="IPR015943">
    <property type="entry name" value="WD40/YVTN_repeat-like_dom_sf"/>
</dbReference>
<reference evidence="1 2" key="1">
    <citation type="journal article" date="2013" name="Genome Announc.">
        <title>The Draft Genome Sequence of Sphingomonas paucimobilis Strain HER1398 (Proteobacteria), Host to the Giant PAU Phage, Indicates That It Is a Member of the Genus Sphingobacterium (Bacteroidetes).</title>
        <authorList>
            <person name="White R.A.III."/>
            <person name="Suttle C.A."/>
        </authorList>
    </citation>
    <scope>NUCLEOTIDE SEQUENCE [LARGE SCALE GENOMIC DNA]</scope>
    <source>
        <strain evidence="1 2">HER1398</strain>
    </source>
</reference>
<protein>
    <submittedName>
        <fullName evidence="1">Uncharacterized protein</fullName>
    </submittedName>
</protein>
<dbReference type="eggNOG" id="COG1520">
    <property type="taxonomic scope" value="Bacteria"/>
</dbReference>
<comment type="caution">
    <text evidence="1">The sequence shown here is derived from an EMBL/GenBank/DDBJ whole genome shotgun (WGS) entry which is preliminary data.</text>
</comment>
<dbReference type="Pfam" id="PF20138">
    <property type="entry name" value="DUF6528"/>
    <property type="match status" value="1"/>
</dbReference>
<dbReference type="PATRIC" id="fig|1346330.5.peg.42"/>
<evidence type="ECO:0000313" key="2">
    <source>
        <dbReference type="Proteomes" id="UP000016584"/>
    </source>
</evidence>
<organism evidence="1 2">
    <name type="scientific">Sphingobacterium paucimobilis HER1398</name>
    <dbReference type="NCBI Taxonomy" id="1346330"/>
    <lineage>
        <taxon>Bacteria</taxon>
        <taxon>Pseudomonadati</taxon>
        <taxon>Bacteroidota</taxon>
        <taxon>Sphingobacteriia</taxon>
        <taxon>Sphingobacteriales</taxon>
        <taxon>Sphingobacteriaceae</taxon>
        <taxon>Sphingobacterium</taxon>
    </lineage>
</organism>
<accession>U2I1I8</accession>
<dbReference type="InterPro" id="IPR045383">
    <property type="entry name" value="DUF6528"/>
</dbReference>
<dbReference type="STRING" id="1346330.M472_21755"/>
<dbReference type="InterPro" id="IPR011044">
    <property type="entry name" value="Quino_amine_DH_bsu"/>
</dbReference>
<dbReference type="EMBL" id="ATDL01000001">
    <property type="protein sequence ID" value="ERJ61385.1"/>
    <property type="molecule type" value="Genomic_DNA"/>
</dbReference>
<proteinExistence type="predicted"/>
<dbReference type="Gene3D" id="2.130.10.10">
    <property type="entry name" value="YVTN repeat-like/Quinoprotein amine dehydrogenase"/>
    <property type="match status" value="1"/>
</dbReference>
<gene>
    <name evidence="1" type="ORF">M472_21755</name>
</gene>
<sequence length="326" mass="37062">MALVLSCSADKNPLLDFSDPFGDSGEENHPVPALKDSQRPILISEQSEGQVVIIDSLSKGILWTWKASEHLSATQAAWFREIDEAKAVYQKQYVLLTASSGGVALIRISDKKIMFYTRDVGSPHSAELLPDGNIVMASSTSSNGLGDALKLYKVDSLKAYVEQEYKRYNHTFAHNVVWDHKKNILWSTDDQYLYTFTYENKDGDLNLIKGATFYPLPDKDPHDMFPVYGKEELYLTTGSKIYIFDIAKEKFTEHPYSKRNIKSISDGPAGFGTLIIEPTTSYWTNRVTNSRGSSAFFKDSYKMYKARWFIDNPFSYPSDHLYRQTK</sequence>
<dbReference type="SUPFAM" id="SSF50969">
    <property type="entry name" value="YVTN repeat-like/Quinoprotein amine dehydrogenase"/>
    <property type="match status" value="1"/>
</dbReference>
<dbReference type="AlphaFoldDB" id="U2I1I8"/>
<dbReference type="Proteomes" id="UP000016584">
    <property type="component" value="Unassembled WGS sequence"/>
</dbReference>
<name>U2I1I8_9SPHI</name>